<name>A0A674JLT5_9SAUR</name>
<keyword evidence="3" id="KW-1185">Reference proteome</keyword>
<evidence type="ECO:0000256" key="1">
    <source>
        <dbReference type="SAM" id="MobiDB-lite"/>
    </source>
</evidence>
<feature type="region of interest" description="Disordered" evidence="1">
    <location>
        <begin position="111"/>
        <end position="143"/>
    </location>
</feature>
<organism evidence="2 3">
    <name type="scientific">Terrapene triunguis</name>
    <name type="common">Three-toed box turtle</name>
    <dbReference type="NCBI Taxonomy" id="2587831"/>
    <lineage>
        <taxon>Eukaryota</taxon>
        <taxon>Metazoa</taxon>
        <taxon>Chordata</taxon>
        <taxon>Craniata</taxon>
        <taxon>Vertebrata</taxon>
        <taxon>Euteleostomi</taxon>
        <taxon>Archelosauria</taxon>
        <taxon>Testudinata</taxon>
        <taxon>Testudines</taxon>
        <taxon>Cryptodira</taxon>
        <taxon>Durocryptodira</taxon>
        <taxon>Testudinoidea</taxon>
        <taxon>Emydidae</taxon>
        <taxon>Terrapene</taxon>
    </lineage>
</organism>
<dbReference type="Proteomes" id="UP000472274">
    <property type="component" value="Unplaced"/>
</dbReference>
<feature type="compositionally biased region" description="Pro residues" evidence="1">
    <location>
        <begin position="39"/>
        <end position="48"/>
    </location>
</feature>
<evidence type="ECO:0000313" key="2">
    <source>
        <dbReference type="Ensembl" id="ENSTMTP00000022310.1"/>
    </source>
</evidence>
<dbReference type="Ensembl" id="ENSTMTT00000023103.1">
    <property type="protein sequence ID" value="ENSTMTP00000022310.1"/>
    <property type="gene ID" value="ENSTMTG00000016292.1"/>
</dbReference>
<proteinExistence type="predicted"/>
<reference evidence="2" key="2">
    <citation type="submission" date="2025-09" db="UniProtKB">
        <authorList>
            <consortium name="Ensembl"/>
        </authorList>
    </citation>
    <scope>IDENTIFICATION</scope>
</reference>
<feature type="region of interest" description="Disordered" evidence="1">
    <location>
        <begin position="1"/>
        <end position="69"/>
    </location>
</feature>
<protein>
    <submittedName>
        <fullName evidence="2">Uncharacterized protein</fullName>
    </submittedName>
</protein>
<dbReference type="AlphaFoldDB" id="A0A674JLT5"/>
<dbReference type="InParanoid" id="A0A674JLT5"/>
<accession>A0A674JLT5</accession>
<reference evidence="2" key="1">
    <citation type="submission" date="2025-08" db="UniProtKB">
        <authorList>
            <consortium name="Ensembl"/>
        </authorList>
    </citation>
    <scope>IDENTIFICATION</scope>
</reference>
<feature type="compositionally biased region" description="Low complexity" evidence="1">
    <location>
        <begin position="49"/>
        <end position="62"/>
    </location>
</feature>
<sequence length="143" mass="14688">MAPSVGLPLFPRQQHWGRRSGAPALSPSPGTALLSRPTPAHPPAPRSTPPSSSSSPGLGRPGTAHRVLLFSPSRLLSPDYTETHYTAGGQPVTLSPNYTVSRVAALIGDAPPLASPPSHQPVSYRRQIGGGDPPGVQAGRNGG</sequence>
<evidence type="ECO:0000313" key="3">
    <source>
        <dbReference type="Proteomes" id="UP000472274"/>
    </source>
</evidence>